<dbReference type="RefSeq" id="WP_034831251.1">
    <property type="nucleotide sequence ID" value="NZ_JANX01000008.1"/>
</dbReference>
<dbReference type="AlphaFoldDB" id="A0A0A0DDD4"/>
<gene>
    <name evidence="2" type="ORF">P409_01920</name>
</gene>
<dbReference type="GO" id="GO:0051999">
    <property type="term" value="P:mannosyl-inositol phosphorylceramide biosynthetic process"/>
    <property type="evidence" value="ECO:0007669"/>
    <property type="project" value="TreeGrafter"/>
</dbReference>
<dbReference type="InterPro" id="IPR051706">
    <property type="entry name" value="Glycosyltransferase_domain"/>
</dbReference>
<keyword evidence="1" id="KW-0808">Transferase</keyword>
<organism evidence="2 3">
    <name type="scientific">Inquilinus limosus MP06</name>
    <dbReference type="NCBI Taxonomy" id="1398085"/>
    <lineage>
        <taxon>Bacteria</taxon>
        <taxon>Pseudomonadati</taxon>
        <taxon>Pseudomonadota</taxon>
        <taxon>Alphaproteobacteria</taxon>
        <taxon>Rhodospirillales</taxon>
        <taxon>Rhodospirillaceae</taxon>
        <taxon>Inquilinus</taxon>
    </lineage>
</organism>
<comment type="caution">
    <text evidence="2">The sequence shown here is derived from an EMBL/GenBank/DDBJ whole genome shotgun (WGS) entry which is preliminary data.</text>
</comment>
<dbReference type="Pfam" id="PF04488">
    <property type="entry name" value="Gly_transf_sug"/>
    <property type="match status" value="1"/>
</dbReference>
<dbReference type="SUPFAM" id="SSF53448">
    <property type="entry name" value="Nucleotide-diphospho-sugar transferases"/>
    <property type="match status" value="1"/>
</dbReference>
<reference evidence="2 3" key="1">
    <citation type="submission" date="2014-01" db="EMBL/GenBank/DDBJ databases">
        <title>Genome sequence determination for a cystic fibrosis isolate, Inquilinus limosus.</title>
        <authorList>
            <person name="Pino M."/>
            <person name="Di Conza J."/>
            <person name="Gutkind G."/>
        </authorList>
    </citation>
    <scope>NUCLEOTIDE SEQUENCE [LARGE SCALE GENOMIC DNA]</scope>
    <source>
        <strain evidence="2 3">MP06</strain>
    </source>
</reference>
<evidence type="ECO:0000256" key="1">
    <source>
        <dbReference type="ARBA" id="ARBA00022679"/>
    </source>
</evidence>
<evidence type="ECO:0000313" key="2">
    <source>
        <dbReference type="EMBL" id="KGM35863.1"/>
    </source>
</evidence>
<sequence length="258" mass="29982">MAIPKIIHYVWVGPRPLPEEDRQRVEAWRSAMPDWDFRFWNNDTVNFGSRYLAQAYSVRAWNRVSDYTRMDALTRFGGIYLDTDMDLIRPLDPLLDNTAFLGFQRGDERPDVMVNGAIFGTEPGHWLPSALRDIFDKQLHGGKNIGSFAGPGLITKVLRDNGLQGYSDEIIHVRDVTVYPRRFFYPYSWLEEYSPEVVTPDTIAVHRWAETWVVKNPGYWTRLKRLWTRQMARCMPKTALRNAQIAARRGSQQTAERG</sequence>
<evidence type="ECO:0000313" key="3">
    <source>
        <dbReference type="Proteomes" id="UP000029995"/>
    </source>
</evidence>
<dbReference type="InterPro" id="IPR029044">
    <property type="entry name" value="Nucleotide-diphossugar_trans"/>
</dbReference>
<dbReference type="Gene3D" id="3.90.550.20">
    <property type="match status" value="1"/>
</dbReference>
<dbReference type="PANTHER" id="PTHR32385">
    <property type="entry name" value="MANNOSYL PHOSPHORYLINOSITOL CERAMIDE SYNTHASE"/>
    <property type="match status" value="1"/>
</dbReference>
<dbReference type="GO" id="GO:0000030">
    <property type="term" value="F:mannosyltransferase activity"/>
    <property type="evidence" value="ECO:0007669"/>
    <property type="project" value="TreeGrafter"/>
</dbReference>
<protein>
    <recommendedName>
        <fullName evidence="4">Mannosyltransferase</fullName>
    </recommendedName>
</protein>
<dbReference type="InterPro" id="IPR007577">
    <property type="entry name" value="GlycoTrfase_DXD_sugar-bd_CS"/>
</dbReference>
<dbReference type="OrthoDB" id="277808at2"/>
<accession>A0A0A0DDD4</accession>
<evidence type="ECO:0008006" key="4">
    <source>
        <dbReference type="Google" id="ProtNLM"/>
    </source>
</evidence>
<dbReference type="Proteomes" id="UP000029995">
    <property type="component" value="Unassembled WGS sequence"/>
</dbReference>
<name>A0A0A0DDD4_9PROT</name>
<dbReference type="PANTHER" id="PTHR32385:SF15">
    <property type="entry name" value="INOSITOL PHOSPHOCERAMIDE MANNOSYLTRANSFERASE 1"/>
    <property type="match status" value="1"/>
</dbReference>
<proteinExistence type="predicted"/>
<dbReference type="EMBL" id="JANX01000008">
    <property type="protein sequence ID" value="KGM35863.1"/>
    <property type="molecule type" value="Genomic_DNA"/>
</dbReference>
<dbReference type="GO" id="GO:0016020">
    <property type="term" value="C:membrane"/>
    <property type="evidence" value="ECO:0007669"/>
    <property type="project" value="GOC"/>
</dbReference>